<evidence type="ECO:0000256" key="2">
    <source>
        <dbReference type="ARBA" id="ARBA00022730"/>
    </source>
</evidence>
<dbReference type="InterPro" id="IPR049946">
    <property type="entry name" value="RIBOSOMAL_L20_CS"/>
</dbReference>
<dbReference type="InterPro" id="IPR005813">
    <property type="entry name" value="Ribosomal_bL20"/>
</dbReference>
<keyword evidence="3 7" id="KW-0694">RNA-binding</keyword>
<sequence>MIRITHGYTTKKYKKKILKLTKGYRGTASNLSTYAIEQLTQSYNYAYIGRKLKKRYFKTLWISRINITTKYFNIQYSFFLNILKKNNIFLNRKLLAYLAYNDLPSFKYLTNI</sequence>
<keyword evidence="4 6" id="KW-0689">Ribosomal protein</keyword>
<dbReference type="PROSITE" id="PS00937">
    <property type="entry name" value="RIBOSOMAL_L20"/>
    <property type="match status" value="1"/>
</dbReference>
<comment type="function">
    <text evidence="7">Binds directly to 23S ribosomal RNA and is necessary for the in vitro assembly process of the 50S ribosomal subunit. It is not involved in the protein synthesizing functions of that subunit.</text>
</comment>
<dbReference type="GO" id="GO:1990904">
    <property type="term" value="C:ribonucleoprotein complex"/>
    <property type="evidence" value="ECO:0007669"/>
    <property type="project" value="UniProtKB-KW"/>
</dbReference>
<accession>A0A455RG03</accession>
<dbReference type="GO" id="GO:0003735">
    <property type="term" value="F:structural constituent of ribosome"/>
    <property type="evidence" value="ECO:0007669"/>
    <property type="project" value="InterPro"/>
</dbReference>
<keyword evidence="5 6" id="KW-0687">Ribonucleoprotein</keyword>
<organism evidence="8">
    <name type="scientific">Spumella sp. NIES-1846</name>
    <dbReference type="NCBI Taxonomy" id="2490549"/>
    <lineage>
        <taxon>Eukaryota</taxon>
        <taxon>Sar</taxon>
        <taxon>Stramenopiles</taxon>
        <taxon>Ochrophyta</taxon>
        <taxon>Chrysophyceae</taxon>
        <taxon>Chromulinales</taxon>
        <taxon>Chromulinaceae</taxon>
        <taxon>Spumella</taxon>
    </lineage>
</organism>
<dbReference type="SUPFAM" id="SSF74731">
    <property type="entry name" value="Ribosomal protein L20"/>
    <property type="match status" value="1"/>
</dbReference>
<dbReference type="Gene3D" id="1.10.1900.20">
    <property type="entry name" value="Ribosomal protein L20"/>
    <property type="match status" value="1"/>
</dbReference>
<dbReference type="GO" id="GO:0019843">
    <property type="term" value="F:rRNA binding"/>
    <property type="evidence" value="ECO:0007669"/>
    <property type="project" value="UniProtKB-KW"/>
</dbReference>
<evidence type="ECO:0000256" key="7">
    <source>
        <dbReference type="RuleBase" id="RU004311"/>
    </source>
</evidence>
<reference evidence="8" key="1">
    <citation type="journal article" date="2019" name="Proc. Natl. Acad. Sci. U.S.A.">
        <title>Principles of plastid reductive evolution illuminated by nonphotosynthetic chrysophytes.</title>
        <authorList>
            <person name="Dorrell R.G."/>
            <person name="Azuma T."/>
            <person name="Nomura M."/>
            <person name="Audren de Kerdre G."/>
            <person name="Paoli L."/>
            <person name="Yang S."/>
            <person name="Bowler C."/>
            <person name="Ishii K."/>
            <person name="Miyashita H."/>
            <person name="Gile G.H."/>
            <person name="Kamikawa R."/>
        </authorList>
    </citation>
    <scope>NUCLEOTIDE SEQUENCE</scope>
    <source>
        <strain evidence="8">NIES-1846</strain>
    </source>
</reference>
<dbReference type="EMBL" id="AP019363">
    <property type="protein sequence ID" value="BBH43111.1"/>
    <property type="molecule type" value="Genomic_DNA"/>
</dbReference>
<evidence type="ECO:0000256" key="4">
    <source>
        <dbReference type="ARBA" id="ARBA00022980"/>
    </source>
</evidence>
<dbReference type="InterPro" id="IPR035566">
    <property type="entry name" value="Ribosomal_protein_bL20_C"/>
</dbReference>
<dbReference type="Pfam" id="PF00453">
    <property type="entry name" value="Ribosomal_L20"/>
    <property type="match status" value="1"/>
</dbReference>
<dbReference type="Gene3D" id="6.10.160.10">
    <property type="match status" value="1"/>
</dbReference>
<dbReference type="PANTHER" id="PTHR10986">
    <property type="entry name" value="39S RIBOSOMAL PROTEIN L20"/>
    <property type="match status" value="1"/>
</dbReference>
<name>A0A455RG03_9STRA</name>
<geneLocation type="plastid" evidence="8"/>
<gene>
    <name evidence="8" type="primary">rpl20</name>
</gene>
<dbReference type="GO" id="GO:0005840">
    <property type="term" value="C:ribosome"/>
    <property type="evidence" value="ECO:0007669"/>
    <property type="project" value="UniProtKB-KW"/>
</dbReference>
<evidence type="ECO:0000256" key="6">
    <source>
        <dbReference type="RuleBase" id="RU000561"/>
    </source>
</evidence>
<keyword evidence="8" id="KW-0934">Plastid</keyword>
<proteinExistence type="inferred from homology"/>
<comment type="similarity">
    <text evidence="1 6">Belongs to the bacterial ribosomal protein bL20 family.</text>
</comment>
<dbReference type="GO" id="GO:0006412">
    <property type="term" value="P:translation"/>
    <property type="evidence" value="ECO:0007669"/>
    <property type="project" value="InterPro"/>
</dbReference>
<evidence type="ECO:0000256" key="3">
    <source>
        <dbReference type="ARBA" id="ARBA00022884"/>
    </source>
</evidence>
<dbReference type="CDD" id="cd07026">
    <property type="entry name" value="Ribosomal_L20"/>
    <property type="match status" value="1"/>
</dbReference>
<protein>
    <recommendedName>
        <fullName evidence="7">50S ribosomal protein L20</fullName>
    </recommendedName>
</protein>
<dbReference type="NCBIfam" id="TIGR01032">
    <property type="entry name" value="rplT_bact"/>
    <property type="match status" value="1"/>
</dbReference>
<evidence type="ECO:0000313" key="8">
    <source>
        <dbReference type="EMBL" id="BBH43111.1"/>
    </source>
</evidence>
<evidence type="ECO:0000256" key="1">
    <source>
        <dbReference type="ARBA" id="ARBA00007698"/>
    </source>
</evidence>
<evidence type="ECO:0000256" key="5">
    <source>
        <dbReference type="ARBA" id="ARBA00023274"/>
    </source>
</evidence>
<keyword evidence="2 7" id="KW-0699">rRNA-binding</keyword>
<dbReference type="PRINTS" id="PR00062">
    <property type="entry name" value="RIBOSOMALL20"/>
</dbReference>
<dbReference type="AlphaFoldDB" id="A0A455RG03"/>